<keyword evidence="1" id="KW-0732">Signal</keyword>
<dbReference type="EMBL" id="CP028102">
    <property type="protein sequence ID" value="AVQ18275.1"/>
    <property type="molecule type" value="Genomic_DNA"/>
</dbReference>
<sequence>MKKLIILTGIITILAGTTVLANNFDNTQPMRRNQTSATYFHHMRDGERFHSRCCNFDGKGRYQVQDKKFEANQLDIAEKRIALRREMLKDTPDWNKVEQLNKEIGAIRAENRTIMMKERAVNRNS</sequence>
<reference evidence="3" key="1">
    <citation type="journal article" date="2018" name="MSphere">
        <title>Fusobacterium Genomics Using MinION and Illumina Sequencing Enables Genome Completion and Correction.</title>
        <authorList>
            <person name="Todd S.M."/>
            <person name="Settlage R.E."/>
            <person name="Lahmers K.K."/>
            <person name="Slade D.J."/>
        </authorList>
    </citation>
    <scope>NUCLEOTIDE SEQUENCE [LARGE SCALE GENOMIC DNA]</scope>
    <source>
        <strain evidence="3">ATCC 9817</strain>
    </source>
</reference>
<evidence type="ECO:0000313" key="3">
    <source>
        <dbReference type="Proteomes" id="UP000240258"/>
    </source>
</evidence>
<proteinExistence type="predicted"/>
<feature type="chain" id="PRO_5047198751" description="Periplasmic protein" evidence="1">
    <location>
        <begin position="22"/>
        <end position="125"/>
    </location>
</feature>
<gene>
    <name evidence="2" type="ORF">C4N19_03970</name>
</gene>
<organism evidence="2 3">
    <name type="scientific">Fusobacterium mortiferum ATCC 9817</name>
    <dbReference type="NCBI Taxonomy" id="469616"/>
    <lineage>
        <taxon>Bacteria</taxon>
        <taxon>Fusobacteriati</taxon>
        <taxon>Fusobacteriota</taxon>
        <taxon>Fusobacteriia</taxon>
        <taxon>Fusobacteriales</taxon>
        <taxon>Fusobacteriaceae</taxon>
        <taxon>Fusobacterium</taxon>
    </lineage>
</organism>
<dbReference type="RefSeq" id="WP_005883354.1">
    <property type="nucleotide sequence ID" value="NZ_CP028102.1"/>
</dbReference>
<dbReference type="Proteomes" id="UP000240258">
    <property type="component" value="Chromosome"/>
</dbReference>
<evidence type="ECO:0008006" key="4">
    <source>
        <dbReference type="Google" id="ProtNLM"/>
    </source>
</evidence>
<name>A0ABM6TU32_FUSMR</name>
<evidence type="ECO:0000256" key="1">
    <source>
        <dbReference type="SAM" id="SignalP"/>
    </source>
</evidence>
<keyword evidence="3" id="KW-1185">Reference proteome</keyword>
<protein>
    <recommendedName>
        <fullName evidence="4">Periplasmic protein</fullName>
    </recommendedName>
</protein>
<feature type="signal peptide" evidence="1">
    <location>
        <begin position="1"/>
        <end position="21"/>
    </location>
</feature>
<evidence type="ECO:0000313" key="2">
    <source>
        <dbReference type="EMBL" id="AVQ18275.1"/>
    </source>
</evidence>
<accession>A0ABM6TU32</accession>
<dbReference type="Gene3D" id="1.20.120.1490">
    <property type="match status" value="1"/>
</dbReference>
<dbReference type="GeneID" id="62762666"/>